<dbReference type="InterPro" id="IPR004449">
    <property type="entry name" value="SixA"/>
</dbReference>
<dbReference type="EMBL" id="NVQC01000017">
    <property type="protein sequence ID" value="PTL36090.1"/>
    <property type="molecule type" value="Genomic_DNA"/>
</dbReference>
<accession>A0A2T4TYB1</accession>
<sequence>MAVEKALRHYLVRHGEAKADMEDSARPLSDRGRDEIQRVARHAAILGLEVAQIRHSGKVRARQTAEILAEHLAPRLGIRQIEGLAPGDAPDRARAELEAAGEPLMLVGHLPHLSRLVSALVLGDNEEEIIWPDTGTMVCLAKTERGFRLLWVLTPELAQA</sequence>
<dbReference type="NCBIfam" id="TIGR00249">
    <property type="entry name" value="sixA"/>
    <property type="match status" value="1"/>
</dbReference>
<evidence type="ECO:0000313" key="1">
    <source>
        <dbReference type="EMBL" id="PTL36090.1"/>
    </source>
</evidence>
<reference evidence="2" key="2">
    <citation type="journal article" date="2018" name="Environ. Microbiol.">
        <title>Bloom of a denitrifying methanotroph, 'Candidatus Methylomirabilis limnetica', in a deep stratified lake.</title>
        <authorList>
            <person name="Graf J.S."/>
            <person name="Mayr M.J."/>
            <person name="Marchant H.K."/>
            <person name="Tienken D."/>
            <person name="Hach P.F."/>
            <person name="Brand A."/>
            <person name="Schubert C.J."/>
            <person name="Kuypers M.M."/>
            <person name="Milucka J."/>
        </authorList>
    </citation>
    <scope>NUCLEOTIDE SEQUENCE [LARGE SCALE GENOMIC DNA]</scope>
    <source>
        <strain evidence="2">Zug</strain>
    </source>
</reference>
<proteinExistence type="predicted"/>
<organism evidence="1 2">
    <name type="scientific">Candidatus Methylomirabilis limnetica</name>
    <dbReference type="NCBI Taxonomy" id="2033718"/>
    <lineage>
        <taxon>Bacteria</taxon>
        <taxon>Candidatus Methylomirabilota</taxon>
        <taxon>Candidatus Methylomirabilia</taxon>
        <taxon>Candidatus Methylomirabilales</taxon>
        <taxon>Candidatus Methylomirabilaceae</taxon>
        <taxon>Candidatus Methylomirabilis</taxon>
    </lineage>
</organism>
<dbReference type="InterPro" id="IPR029033">
    <property type="entry name" value="His_PPase_superfam"/>
</dbReference>
<dbReference type="InterPro" id="IPR013078">
    <property type="entry name" value="His_Pase_superF_clade-1"/>
</dbReference>
<dbReference type="GO" id="GO:0101006">
    <property type="term" value="F:protein histidine phosphatase activity"/>
    <property type="evidence" value="ECO:0007669"/>
    <property type="project" value="InterPro"/>
</dbReference>
<protein>
    <submittedName>
        <fullName evidence="1">Phosphohistidine phosphatase SixA</fullName>
    </submittedName>
</protein>
<dbReference type="Proteomes" id="UP000241436">
    <property type="component" value="Unassembled WGS sequence"/>
</dbReference>
<dbReference type="RefSeq" id="WP_107561838.1">
    <property type="nucleotide sequence ID" value="NZ_NVQC01000017.1"/>
</dbReference>
<reference evidence="1 2" key="1">
    <citation type="submission" date="2017-09" db="EMBL/GenBank/DDBJ databases">
        <title>Bloom of a denitrifying methanotroph, Candidatus Methylomirabilis limnetica, in a deep stratified lake.</title>
        <authorList>
            <person name="Graf J.S."/>
            <person name="Marchant H.K."/>
            <person name="Tienken D."/>
            <person name="Hach P.F."/>
            <person name="Brand A."/>
            <person name="Schubert C.J."/>
            <person name="Kuypers M.M."/>
            <person name="Milucka J."/>
        </authorList>
    </citation>
    <scope>NUCLEOTIDE SEQUENCE [LARGE SCALE GENOMIC DNA]</scope>
    <source>
        <strain evidence="1 2">Zug</strain>
    </source>
</reference>
<name>A0A2T4TYB1_9BACT</name>
<keyword evidence="2" id="KW-1185">Reference proteome</keyword>
<evidence type="ECO:0000313" key="2">
    <source>
        <dbReference type="Proteomes" id="UP000241436"/>
    </source>
</evidence>
<dbReference type="SUPFAM" id="SSF53254">
    <property type="entry name" value="Phosphoglycerate mutase-like"/>
    <property type="match status" value="1"/>
</dbReference>
<gene>
    <name evidence="1" type="primary">sixA</name>
    <name evidence="1" type="ORF">CLG94_05335</name>
</gene>
<dbReference type="AlphaFoldDB" id="A0A2T4TYB1"/>
<dbReference type="CDD" id="cd07067">
    <property type="entry name" value="HP_PGM_like"/>
    <property type="match status" value="1"/>
</dbReference>
<dbReference type="OrthoDB" id="9810154at2"/>
<dbReference type="Gene3D" id="3.40.50.1240">
    <property type="entry name" value="Phosphoglycerate mutase-like"/>
    <property type="match status" value="1"/>
</dbReference>
<dbReference type="GO" id="GO:0005737">
    <property type="term" value="C:cytoplasm"/>
    <property type="evidence" value="ECO:0007669"/>
    <property type="project" value="InterPro"/>
</dbReference>
<comment type="caution">
    <text evidence="1">The sequence shown here is derived from an EMBL/GenBank/DDBJ whole genome shotgun (WGS) entry which is preliminary data.</text>
</comment>
<dbReference type="Pfam" id="PF00300">
    <property type="entry name" value="His_Phos_1"/>
    <property type="match status" value="1"/>
</dbReference>